<organism evidence="2 3">
    <name type="scientific">Symbiodinium microadriaticum</name>
    <name type="common">Dinoflagellate</name>
    <name type="synonym">Zooxanthella microadriatica</name>
    <dbReference type="NCBI Taxonomy" id="2951"/>
    <lineage>
        <taxon>Eukaryota</taxon>
        <taxon>Sar</taxon>
        <taxon>Alveolata</taxon>
        <taxon>Dinophyceae</taxon>
        <taxon>Suessiales</taxon>
        <taxon>Symbiodiniaceae</taxon>
        <taxon>Symbiodinium</taxon>
    </lineage>
</organism>
<accession>A0A1Q9CAY5</accession>
<dbReference type="Proteomes" id="UP000186817">
    <property type="component" value="Unassembled WGS sequence"/>
</dbReference>
<dbReference type="EMBL" id="LSRX01001416">
    <property type="protein sequence ID" value="OLP80089.1"/>
    <property type="molecule type" value="Genomic_DNA"/>
</dbReference>
<evidence type="ECO:0000313" key="2">
    <source>
        <dbReference type="EMBL" id="OLP80089.1"/>
    </source>
</evidence>
<gene>
    <name evidence="2" type="ORF">AK812_SmicGene39539</name>
</gene>
<keyword evidence="3" id="KW-1185">Reference proteome</keyword>
<reference evidence="2 3" key="1">
    <citation type="submission" date="2016-02" db="EMBL/GenBank/DDBJ databases">
        <title>Genome analysis of coral dinoflagellate symbionts highlights evolutionary adaptations to a symbiotic lifestyle.</title>
        <authorList>
            <person name="Aranda M."/>
            <person name="Li Y."/>
            <person name="Liew Y.J."/>
            <person name="Baumgarten S."/>
            <person name="Simakov O."/>
            <person name="Wilson M."/>
            <person name="Piel J."/>
            <person name="Ashoor H."/>
            <person name="Bougouffa S."/>
            <person name="Bajic V.B."/>
            <person name="Ryu T."/>
            <person name="Ravasi T."/>
            <person name="Bayer T."/>
            <person name="Micklem G."/>
            <person name="Kim H."/>
            <person name="Bhak J."/>
            <person name="Lajeunesse T.C."/>
            <person name="Voolstra C.R."/>
        </authorList>
    </citation>
    <scope>NUCLEOTIDE SEQUENCE [LARGE SCALE GENOMIC DNA]</scope>
    <source>
        <strain evidence="2 3">CCMP2467</strain>
    </source>
</reference>
<evidence type="ECO:0000313" key="3">
    <source>
        <dbReference type="Proteomes" id="UP000186817"/>
    </source>
</evidence>
<feature type="region of interest" description="Disordered" evidence="1">
    <location>
        <begin position="143"/>
        <end position="162"/>
    </location>
</feature>
<dbReference type="AlphaFoldDB" id="A0A1Q9CAY5"/>
<comment type="caution">
    <text evidence="2">The sequence shown here is derived from an EMBL/GenBank/DDBJ whole genome shotgun (WGS) entry which is preliminary data.</text>
</comment>
<proteinExistence type="predicted"/>
<sequence length="245" mass="26920">MDPWDEYNARRSKRQCYDRGWTLPADWKAWPYPGWPGIKMFSIESGPLREEASRGGALIGTPLRALLAWWSERRTAVPLSARAAIYFSEYALPERVSIDVRAHSAYDTSTCFLSPGSCPSSFAGSGLVAAAQKRLGSRCGAKLRDQRKQRGRNGTGDNAKILWPGQGASTAKNLDLDIWCAVATRPSSFLSCKRLPSDALERAVSVDAFPTSSRTAMEKYSTIFAAVKVRDFEVMVDAASEDGVI</sequence>
<evidence type="ECO:0000256" key="1">
    <source>
        <dbReference type="SAM" id="MobiDB-lite"/>
    </source>
</evidence>
<protein>
    <submittedName>
        <fullName evidence="2">Uncharacterized protein</fullName>
    </submittedName>
</protein>
<name>A0A1Q9CAY5_SYMMI</name>